<sequence>MSIENHSKAPGANIHVNHYCCVEGCGKWGGFGHASSKGVETRWWCAEHYPYWDDIKKSDGREQ</sequence>
<gene>
    <name evidence="1" type="ORF">RTCCBAU85039_3065</name>
    <name evidence="2" type="ORF">SAMN05216228_1012179</name>
</gene>
<evidence type="ECO:0000313" key="1">
    <source>
        <dbReference type="EMBL" id="SEH91986.1"/>
    </source>
</evidence>
<organism evidence="1 3">
    <name type="scientific">Rhizobium tibeticum</name>
    <dbReference type="NCBI Taxonomy" id="501024"/>
    <lineage>
        <taxon>Bacteria</taxon>
        <taxon>Pseudomonadati</taxon>
        <taxon>Pseudomonadota</taxon>
        <taxon>Alphaproteobacteria</taxon>
        <taxon>Hyphomicrobiales</taxon>
        <taxon>Rhizobiaceae</taxon>
        <taxon>Rhizobium/Agrobacterium group</taxon>
        <taxon>Rhizobium</taxon>
    </lineage>
</organism>
<proteinExistence type="predicted"/>
<dbReference type="Proteomes" id="UP000198939">
    <property type="component" value="Unassembled WGS sequence"/>
</dbReference>
<name>A0A1H8MH18_9HYPH</name>
<keyword evidence="4" id="KW-1185">Reference proteome</keyword>
<dbReference type="AlphaFoldDB" id="A0A1H8MH18"/>
<evidence type="ECO:0000313" key="3">
    <source>
        <dbReference type="Proteomes" id="UP000183063"/>
    </source>
</evidence>
<reference evidence="1" key="3">
    <citation type="submission" date="2016-10" db="EMBL/GenBank/DDBJ databases">
        <authorList>
            <person name="de Groot N.N."/>
        </authorList>
    </citation>
    <scope>NUCLEOTIDE SEQUENCE [LARGE SCALE GENOMIC DNA]</scope>
    <source>
        <strain evidence="1">CCBAU85039</strain>
    </source>
</reference>
<dbReference type="EMBL" id="FNXB01000015">
    <property type="protein sequence ID" value="SEH91986.1"/>
    <property type="molecule type" value="Genomic_DNA"/>
</dbReference>
<dbReference type="EMBL" id="FOCV01000012">
    <property type="protein sequence ID" value="SEO16702.1"/>
    <property type="molecule type" value="Genomic_DNA"/>
</dbReference>
<dbReference type="Proteomes" id="UP000183063">
    <property type="component" value="Unassembled WGS sequence"/>
</dbReference>
<dbReference type="OrthoDB" id="8450964at2"/>
<reference evidence="2 4" key="2">
    <citation type="submission" date="2016-10" db="EMBL/GenBank/DDBJ databases">
        <authorList>
            <person name="Varghese N."/>
            <person name="Submissions S."/>
        </authorList>
    </citation>
    <scope>NUCLEOTIDE SEQUENCE [LARGE SCALE GENOMIC DNA]</scope>
    <source>
        <strain evidence="2 4">CGMCC 1.7071</strain>
    </source>
</reference>
<accession>A0A1H8MH18</accession>
<evidence type="ECO:0000313" key="4">
    <source>
        <dbReference type="Proteomes" id="UP000198939"/>
    </source>
</evidence>
<evidence type="ECO:0000313" key="2">
    <source>
        <dbReference type="EMBL" id="SEO16702.1"/>
    </source>
</evidence>
<protein>
    <submittedName>
        <fullName evidence="1">Uncharacterized protein</fullName>
    </submittedName>
</protein>
<reference evidence="3" key="1">
    <citation type="submission" date="2016-10" db="EMBL/GenBank/DDBJ databases">
        <authorList>
            <person name="Wibberg D."/>
        </authorList>
    </citation>
    <scope>NUCLEOTIDE SEQUENCE [LARGE SCALE GENOMIC DNA]</scope>
</reference>